<dbReference type="Gene3D" id="1.10.1540.10">
    <property type="entry name" value="BEACH domain"/>
    <property type="match status" value="1"/>
</dbReference>
<proteinExistence type="predicted"/>
<sequence>MSSSKLLLPILQSCLRIIMPSMGIIRSEAVVIVSSGNTPSTTNLLCLVTEELHKSLDSAISSLTFSVSRDVFMSAVSSLRCAIAHHQGLDDSKAVRLCSELVVAIQKGMRRRYLLETAPTSFSDFDDSATIPGQSDSANEADSQAVENIIVGGALPKNDVDFVSYQPNISQALASPMGWAHYKGLGAALRKCDGQDEQQETPEKEAQMIISNINSFIDEWDKLQKQDKTEFVDLFSSDNFDDQVSISGAGGEEPTIATEAITRFVDAQSVLTRQHQYLAFGYLAQRRRGRTSFAEKLSWKTWMDFAETKSSNDLWEHAISEGGRDSSSRIATMPLFPAFPRFIPSYLDHSPASLSMDINEKLSMSVKIVDITKTEVSDEMLKLFEEDDAAISDIDEEEIPEVFTEEDADLHFGKRSSALSEGPSVISEVGETHEEGASEASAAELTAQHDLQLAIGGTLLCTASSFSFPPDSSSLNSMGDAMRFGGGALEEYYSSCLHVRPNVSVKCKVLITESHLIIEHEEEGETENQPDIDDKSKSACPLSLRWNISEASHIYLRRFRLRDSALEIFFIPSAGTTTGGSAFFAGSRSLFIDFGPGSWGNTRRDDAANAIMKRAPMQTVKQWPDRSGHFLHEELKKLMHAWTIGAISNFDYLMSLNILSGRSFNDICQYPVMPWVISNYTSADLDLTDETNFRDLSKPMGALNEERLAELLDRFQTFDDQIIPPFMYGSHYSTSAGVVIHFLLRMHPFSSLHRQLQSGHFDVADRLFSSVQRTWEMCTGRSAAEVKELTPEFYMNPAFLRNSNCFKLGTSQDGEVLGDVILPPWAEDSPEKFVEIMRLALESDVCSKMLPDWIDLIFGYKQQGKASIEAQNVFFYLTYYGSVDVAGIEDEGLRTATELQIAHFGQCPMQLFYRPHTKRRFSKSRHRQTLSELYCMKSAPLIVKNVSPFVDAPLSYWTHLGAPPPGPHAPLISIRLALTDRCLAVDSRGVFHFFRWAWKADMESSSRESESTNDDVSPELEEVNVFADKGCFVAQREWFSFRNIPQLPFATEMQHVAVGVSNTLFANRSLLLVVSDGDGEGALAMQLVDPIKGEIRGEAIVPSVHAGRVTCIDMDPIGTAAGQGGVGGELAIIGSADGSATLWRFISSHYWPLRPRLRMAGHGGQKIVAVAVSSSLGICVSVSPGLCCVFDIGNGSMIRKFQVPSETSSSQHFDEVLEDDVVETVFADTSAMSVSVQGFLILVCSIRLIRDKKIVRAISSLELFSVDGLHLGSRLLEEDRGVPQKLVPTIDGRAVFVCAGGSASLHLVSSIQPLLTMDEWRLSNDPTPANKLSQCCIHDLDFGPTVARPVVAAVGCSDGSLRLHALKGISKWSEEHQKNSMTSTVGNILNVPAQTVKNAFGGVSSFGSNFLGSAKEIGKEAFSVVKDESNQRGTIGSFLFRGKRK</sequence>
<protein>
    <recommendedName>
        <fullName evidence="5">BEACH domain-containing protein</fullName>
    </recommendedName>
</protein>
<dbReference type="eggNOG" id="KOG1787">
    <property type="taxonomic scope" value="Eukaryota"/>
</dbReference>
<evidence type="ECO:0000259" key="1">
    <source>
        <dbReference type="PROSITE" id="PS50197"/>
    </source>
</evidence>
<organism evidence="3 4">
    <name type="scientific">Thalassiosira oceanica</name>
    <name type="common">Marine diatom</name>
    <dbReference type="NCBI Taxonomy" id="159749"/>
    <lineage>
        <taxon>Eukaryota</taxon>
        <taxon>Sar</taxon>
        <taxon>Stramenopiles</taxon>
        <taxon>Ochrophyta</taxon>
        <taxon>Bacillariophyta</taxon>
        <taxon>Coscinodiscophyceae</taxon>
        <taxon>Thalassiosirophycidae</taxon>
        <taxon>Thalassiosirales</taxon>
        <taxon>Thalassiosiraceae</taxon>
        <taxon>Thalassiosira</taxon>
    </lineage>
</organism>
<name>K0TDC7_THAOC</name>
<dbReference type="SUPFAM" id="SSF50978">
    <property type="entry name" value="WD40 repeat-like"/>
    <property type="match status" value="1"/>
</dbReference>
<dbReference type="InterPro" id="IPR000409">
    <property type="entry name" value="BEACH_dom"/>
</dbReference>
<dbReference type="EMBL" id="AGNL01002926">
    <property type="protein sequence ID" value="EJK75455.1"/>
    <property type="molecule type" value="Genomic_DNA"/>
</dbReference>
<evidence type="ECO:0000259" key="2">
    <source>
        <dbReference type="PROSITE" id="PS51783"/>
    </source>
</evidence>
<dbReference type="InterPro" id="IPR036372">
    <property type="entry name" value="BEACH_dom_sf"/>
</dbReference>
<evidence type="ECO:0008006" key="5">
    <source>
        <dbReference type="Google" id="ProtNLM"/>
    </source>
</evidence>
<dbReference type="OrthoDB" id="26681at2759"/>
<dbReference type="PANTHER" id="PTHR13743">
    <property type="entry name" value="BEIGE/BEACH-RELATED"/>
    <property type="match status" value="1"/>
</dbReference>
<dbReference type="InterPro" id="IPR050865">
    <property type="entry name" value="BEACH_Domain"/>
</dbReference>
<feature type="domain" description="BEACH-type PH" evidence="2">
    <location>
        <begin position="485"/>
        <end position="612"/>
    </location>
</feature>
<dbReference type="InterPro" id="IPR015943">
    <property type="entry name" value="WD40/YVTN_repeat-like_dom_sf"/>
</dbReference>
<dbReference type="Proteomes" id="UP000266841">
    <property type="component" value="Unassembled WGS sequence"/>
</dbReference>
<dbReference type="PROSITE" id="PS50197">
    <property type="entry name" value="BEACH"/>
    <property type="match status" value="1"/>
</dbReference>
<dbReference type="SMART" id="SM01026">
    <property type="entry name" value="Beach"/>
    <property type="match status" value="1"/>
</dbReference>
<dbReference type="Gene3D" id="2.30.29.30">
    <property type="entry name" value="Pleckstrin-homology domain (PH domain)/Phosphotyrosine-binding domain (PTB)"/>
    <property type="match status" value="1"/>
</dbReference>
<accession>K0TDC7</accession>
<dbReference type="SUPFAM" id="SSF50729">
    <property type="entry name" value="PH domain-like"/>
    <property type="match status" value="1"/>
</dbReference>
<dbReference type="PANTHER" id="PTHR13743:SF123">
    <property type="entry name" value="PROTEIN FAN"/>
    <property type="match status" value="1"/>
</dbReference>
<dbReference type="Pfam" id="PF02138">
    <property type="entry name" value="Beach"/>
    <property type="match status" value="1"/>
</dbReference>
<dbReference type="Pfam" id="PF14844">
    <property type="entry name" value="PH_BEACH"/>
    <property type="match status" value="1"/>
</dbReference>
<dbReference type="InterPro" id="IPR011993">
    <property type="entry name" value="PH-like_dom_sf"/>
</dbReference>
<evidence type="ECO:0000313" key="3">
    <source>
        <dbReference type="EMBL" id="EJK75455.1"/>
    </source>
</evidence>
<evidence type="ECO:0000313" key="4">
    <source>
        <dbReference type="Proteomes" id="UP000266841"/>
    </source>
</evidence>
<dbReference type="SUPFAM" id="SSF81837">
    <property type="entry name" value="BEACH domain"/>
    <property type="match status" value="1"/>
</dbReference>
<dbReference type="PROSITE" id="PS51783">
    <property type="entry name" value="PH_BEACH"/>
    <property type="match status" value="1"/>
</dbReference>
<gene>
    <name evidence="3" type="ORF">THAOC_02822</name>
</gene>
<dbReference type="InterPro" id="IPR036322">
    <property type="entry name" value="WD40_repeat_dom_sf"/>
</dbReference>
<comment type="caution">
    <text evidence="3">The sequence shown here is derived from an EMBL/GenBank/DDBJ whole genome shotgun (WGS) entry which is preliminary data.</text>
</comment>
<reference evidence="3 4" key="1">
    <citation type="journal article" date="2012" name="Genome Biol.">
        <title>Genome and low-iron response of an oceanic diatom adapted to chronic iron limitation.</title>
        <authorList>
            <person name="Lommer M."/>
            <person name="Specht M."/>
            <person name="Roy A.S."/>
            <person name="Kraemer L."/>
            <person name="Andreson R."/>
            <person name="Gutowska M.A."/>
            <person name="Wolf J."/>
            <person name="Bergner S.V."/>
            <person name="Schilhabel M.B."/>
            <person name="Klostermeier U.C."/>
            <person name="Beiko R.G."/>
            <person name="Rosenstiel P."/>
            <person name="Hippler M."/>
            <person name="Laroche J."/>
        </authorList>
    </citation>
    <scope>NUCLEOTIDE SEQUENCE [LARGE SCALE GENOMIC DNA]</scope>
    <source>
        <strain evidence="3 4">CCMP1005</strain>
    </source>
</reference>
<keyword evidence="4" id="KW-1185">Reference proteome</keyword>
<dbReference type="CDD" id="cd06071">
    <property type="entry name" value="Beach"/>
    <property type="match status" value="1"/>
</dbReference>
<dbReference type="InterPro" id="IPR023362">
    <property type="entry name" value="PH-BEACH_dom"/>
</dbReference>
<dbReference type="Gene3D" id="2.130.10.10">
    <property type="entry name" value="YVTN repeat-like/Quinoprotein amine dehydrogenase"/>
    <property type="match status" value="1"/>
</dbReference>
<feature type="domain" description="BEACH" evidence="1">
    <location>
        <begin position="627"/>
        <end position="919"/>
    </location>
</feature>